<dbReference type="Pfam" id="PF24883">
    <property type="entry name" value="NPHP3_N"/>
    <property type="match status" value="1"/>
</dbReference>
<dbReference type="InterPro" id="IPR001680">
    <property type="entry name" value="WD40_rpt"/>
</dbReference>
<dbReference type="InterPro" id="IPR015943">
    <property type="entry name" value="WD40/YVTN_repeat-like_dom_sf"/>
</dbReference>
<sequence>MLQNFRTSFHVKPPPPEQDPLGLTLIHGADNVEGDIIFVHGLGGSSRKTWSWNRDPNIFWPSWLHHEEGLSQYRVFSFGYNANFRESGTPLSILDFSKSLLVRMKAYGKGRDDSAAIGLRPIVFVAHSMGGLVVKKALLLGKNHDEYSGLMSKVHGIMFLSTPHRGSSHAATLNSMLSVIGSSPKVYVAELNPSSTSIEDINEQFRGICGSWQLVSLYETQQTRLSPGLKRMIVDKSSGVLGYPKEISAPLDADHHTICKYQSRLDSNYHLVIDLLRQLTEEIRSRHSNSIHVTAKASTQVALLRSVLGIKSDFRIALDHHLAHALPGSCQWLNRLVRFQEWLVASDQAKAHDVLWLVGLPGTGKSTLAAKTIDHIQQALHERSCQYHFFSESEPMKRDLAFCLRSIAFQLAITHPPLAEKLIQLHQDTNFSAAEQRFGHIWDTIFEKVVFKIDFGHTLHWVFDGLDEADQPHFLVRCLMQLKCRTPIKILLISRPQKDLTTMVTRKFGAESLLNVSAEQTQDDIEHYISTATSEIFSTGQSIQQEVIEQITKRAQGSFLWTRLALETLRDNWHTQADLDMTLRNVPNGMHATYERMMEKVNGQPSRPRRMALRIMTWVCCSFHPLAISELSAALQPEFVDLLNLDETVEQICGQFLRVDNGKVSLIHATARQFLLFPSESLPAPIGQETGHDCLAIWCLQHLSQGHWRRKFSLLQQGHISTDRLKPFDHEFPLLKYSIKYWAYHVSHASTDNPSLLSVLQSFCDKYILHWLQAVALSYKLELVPTAARYLGAWMRRRRQQADLEGSYVTSKETSFSAPLSVMEWTTDLIHIVGKFGSNLVKCPSSIHKNIPPLCPGQSIISRTYGQTVSSFLTVKGLSATEWDDRLARLALGEDEIASAVRCVGNYFLALNSYTGFVVVWHKESFEEIRRLHHGEWVTLLATDNTGRLAATAGRSTFCVWELSTGKLLYRLPQTNPSRVMSLDFAQSDTKLLVGYDDSTLALHDLETADEETIFNGADNQALQRSCPRFMAPSPDQAKLAIAFPGQPVTLWEVVETRLKPRPKPRLCIRKSDKDLWVDGDEVFNSAERIRWSPDGFTMYILYQDTTILAWDLAEDDQSERGDTGAREMVLNNDGTLLLTSDNNGAMHIWSLPRFQLIYELRSDEFVRDLCFSPDSQRIYDVRGSGCNVWAPDILVMPNAIDLKKTSSSDKEPFIRSAGSGPVVVQDQQTQHAHITALVCDDHEEFFCVGRDDGAVNIHDMKDGAVVRKAYKHGATSEIVLIEWLHSRRFIASADDSSKVIVKRLKIKDDGKWAVFPVFDLRVGDVVTQMLFNRDETLLLISTESSVRVWDIKAKGEVCRKRWESKASHGWLNHPNNPARLIWLGAEQLRVHTWTSLADEGEQDGVMTVTEEEENKEENDDYDDDSTAEEEEEEEPDEKSGHSKLTISKPHTTSRPSSPLPTGNSHGTHEANIERVMQPNNHQYILYQTKSPRAHHGNFHLLHVEDTGNITRKSLTFLDNQVRHLLGFIRDKLAFIDRENWVCTAAVVSRDRNQQPVQRHFFLPKDWVHSSLTFQIVSREGVLLVARNGEVAIVRYLKGF</sequence>
<protein>
    <recommendedName>
        <fullName evidence="2 4">GPI inositol-deacylase</fullName>
        <ecNumber evidence="4">3.1.-.-</ecNumber>
    </recommendedName>
</protein>
<dbReference type="Gene3D" id="3.40.50.1820">
    <property type="entry name" value="alpha/beta hydrolase"/>
    <property type="match status" value="1"/>
</dbReference>
<dbReference type="PANTHER" id="PTHR10039:SF16">
    <property type="entry name" value="GPI INOSITOL-DEACYLASE"/>
    <property type="match status" value="1"/>
</dbReference>
<evidence type="ECO:0000313" key="9">
    <source>
        <dbReference type="EMBL" id="KAK0721186.1"/>
    </source>
</evidence>
<dbReference type="InterPro" id="IPR011047">
    <property type="entry name" value="Quinoprotein_ADH-like_sf"/>
</dbReference>
<dbReference type="InterPro" id="IPR056884">
    <property type="entry name" value="NPHP3-like_N"/>
</dbReference>
<evidence type="ECO:0000259" key="7">
    <source>
        <dbReference type="Pfam" id="PF22939"/>
    </source>
</evidence>
<dbReference type="Pfam" id="PF22939">
    <property type="entry name" value="WHD_GPIID"/>
    <property type="match status" value="1"/>
</dbReference>
<dbReference type="GO" id="GO:0016788">
    <property type="term" value="F:hydrolase activity, acting on ester bonds"/>
    <property type="evidence" value="ECO:0007669"/>
    <property type="project" value="InterPro"/>
</dbReference>
<evidence type="ECO:0000256" key="3">
    <source>
        <dbReference type="ARBA" id="ARBA00022737"/>
    </source>
</evidence>
<dbReference type="EMBL" id="JAUKTV010000012">
    <property type="protein sequence ID" value="KAK0721186.1"/>
    <property type="molecule type" value="Genomic_DNA"/>
</dbReference>
<reference evidence="9" key="1">
    <citation type="submission" date="2023-06" db="EMBL/GenBank/DDBJ databases">
        <title>Genome-scale phylogeny and comparative genomics of the fungal order Sordariales.</title>
        <authorList>
            <consortium name="Lawrence Berkeley National Laboratory"/>
            <person name="Hensen N."/>
            <person name="Bonometti L."/>
            <person name="Westerberg I."/>
            <person name="Brannstrom I.O."/>
            <person name="Guillou S."/>
            <person name="Cros-Aarteil S."/>
            <person name="Calhoun S."/>
            <person name="Haridas S."/>
            <person name="Kuo A."/>
            <person name="Mondo S."/>
            <person name="Pangilinan J."/>
            <person name="Riley R."/>
            <person name="Labutti K."/>
            <person name="Andreopoulos B."/>
            <person name="Lipzen A."/>
            <person name="Chen C."/>
            <person name="Yanf M."/>
            <person name="Daum C."/>
            <person name="Ng V."/>
            <person name="Clum A."/>
            <person name="Steindorff A."/>
            <person name="Ohm R."/>
            <person name="Martin F."/>
            <person name="Silar P."/>
            <person name="Natvig D."/>
            <person name="Lalanne C."/>
            <person name="Gautier V."/>
            <person name="Ament-Velasquez S.L."/>
            <person name="Kruys A."/>
            <person name="Hutchinson M.I."/>
            <person name="Powell A.J."/>
            <person name="Barry K."/>
            <person name="Miller A.N."/>
            <person name="Grigoriev I.V."/>
            <person name="Debuchy R."/>
            <person name="Gladieux P."/>
            <person name="Thoren M.H."/>
            <person name="Johannesson H."/>
        </authorList>
    </citation>
    <scope>NUCLEOTIDE SEQUENCE</scope>
    <source>
        <strain evidence="9">CBS 540.89</strain>
    </source>
</reference>
<dbReference type="InterPro" id="IPR054471">
    <property type="entry name" value="GPIID_WHD"/>
</dbReference>
<evidence type="ECO:0000313" key="10">
    <source>
        <dbReference type="Proteomes" id="UP001172159"/>
    </source>
</evidence>
<keyword evidence="4" id="KW-0813">Transport</keyword>
<dbReference type="GO" id="GO:0015031">
    <property type="term" value="P:protein transport"/>
    <property type="evidence" value="ECO:0007669"/>
    <property type="project" value="UniProtKB-KW"/>
</dbReference>
<feature type="region of interest" description="Disordered" evidence="5">
    <location>
        <begin position="1397"/>
        <end position="1468"/>
    </location>
</feature>
<dbReference type="PANTHER" id="PTHR10039">
    <property type="entry name" value="AMELOGENIN"/>
    <property type="match status" value="1"/>
</dbReference>
<feature type="compositionally biased region" description="Polar residues" evidence="5">
    <location>
        <begin position="1443"/>
        <end position="1466"/>
    </location>
</feature>
<comment type="similarity">
    <text evidence="4">Belongs to the GPI inositol-deacylase family.</text>
</comment>
<dbReference type="SUPFAM" id="SSF53474">
    <property type="entry name" value="alpha/beta-Hydrolases"/>
    <property type="match status" value="1"/>
</dbReference>
<feature type="domain" description="GPI inositol-deacylase PGAP1-like alpha/beta" evidence="6">
    <location>
        <begin position="36"/>
        <end position="168"/>
    </location>
</feature>
<gene>
    <name evidence="9" type="ORF">B0T21DRAFT_48645</name>
</gene>
<feature type="compositionally biased region" description="Acidic residues" evidence="5">
    <location>
        <begin position="1410"/>
        <end position="1437"/>
    </location>
</feature>
<keyword evidence="4" id="KW-0256">Endoplasmic reticulum</keyword>
<dbReference type="EC" id="3.1.-.-" evidence="4"/>
<name>A0AA40ASH0_9PEZI</name>
<evidence type="ECO:0000259" key="6">
    <source>
        <dbReference type="Pfam" id="PF07819"/>
    </source>
</evidence>
<accession>A0AA40ASH0</accession>
<feature type="domain" description="GPI inositol-deacylase winged helix" evidence="7">
    <location>
        <begin position="605"/>
        <end position="676"/>
    </location>
</feature>
<dbReference type="SMART" id="SM00320">
    <property type="entry name" value="WD40"/>
    <property type="match status" value="7"/>
</dbReference>
<organism evidence="9 10">
    <name type="scientific">Apiosordaria backusii</name>
    <dbReference type="NCBI Taxonomy" id="314023"/>
    <lineage>
        <taxon>Eukaryota</taxon>
        <taxon>Fungi</taxon>
        <taxon>Dikarya</taxon>
        <taxon>Ascomycota</taxon>
        <taxon>Pezizomycotina</taxon>
        <taxon>Sordariomycetes</taxon>
        <taxon>Sordariomycetidae</taxon>
        <taxon>Sordariales</taxon>
        <taxon>Lasiosphaeriaceae</taxon>
        <taxon>Apiosordaria</taxon>
    </lineage>
</organism>
<dbReference type="Gene3D" id="2.130.10.10">
    <property type="entry name" value="YVTN repeat-like/Quinoprotein amine dehydrogenase"/>
    <property type="match status" value="3"/>
</dbReference>
<evidence type="ECO:0000259" key="8">
    <source>
        <dbReference type="Pfam" id="PF24883"/>
    </source>
</evidence>
<evidence type="ECO:0000256" key="1">
    <source>
        <dbReference type="ARBA" id="ARBA00003496"/>
    </source>
</evidence>
<dbReference type="Proteomes" id="UP001172159">
    <property type="component" value="Unassembled WGS sequence"/>
</dbReference>
<dbReference type="InterPro" id="IPR029058">
    <property type="entry name" value="AB_hydrolase_fold"/>
</dbReference>
<dbReference type="Pfam" id="PF07819">
    <property type="entry name" value="PGAP1"/>
    <property type="match status" value="1"/>
</dbReference>
<evidence type="ECO:0000256" key="5">
    <source>
        <dbReference type="SAM" id="MobiDB-lite"/>
    </source>
</evidence>
<feature type="domain" description="Nephrocystin 3-like N-terminal" evidence="8">
    <location>
        <begin position="328"/>
        <end position="495"/>
    </location>
</feature>
<dbReference type="Gene3D" id="3.40.50.300">
    <property type="entry name" value="P-loop containing nucleotide triphosphate hydrolases"/>
    <property type="match status" value="1"/>
</dbReference>
<comment type="function">
    <text evidence="1 4">Involved in inositol deacylation of GPI-anchored proteins which plays important roles in the quality control and ER-associated degradation of GPI-anchored proteins.</text>
</comment>
<keyword evidence="4" id="KW-0472">Membrane</keyword>
<comment type="caution">
    <text evidence="9">The sequence shown here is derived from an EMBL/GenBank/DDBJ whole genome shotgun (WGS) entry which is preliminary data.</text>
</comment>
<dbReference type="GO" id="GO:0005789">
    <property type="term" value="C:endoplasmic reticulum membrane"/>
    <property type="evidence" value="ECO:0007669"/>
    <property type="project" value="UniProtKB-SubCell"/>
</dbReference>
<keyword evidence="4" id="KW-0378">Hydrolase</keyword>
<evidence type="ECO:0000256" key="2">
    <source>
        <dbReference type="ARBA" id="ARBA00015856"/>
    </source>
</evidence>
<keyword evidence="4" id="KW-0653">Protein transport</keyword>
<evidence type="ECO:0000256" key="4">
    <source>
        <dbReference type="RuleBase" id="RU365011"/>
    </source>
</evidence>
<proteinExistence type="inferred from homology"/>
<dbReference type="SUPFAM" id="SSF50998">
    <property type="entry name" value="Quinoprotein alcohol dehydrogenase-like"/>
    <property type="match status" value="1"/>
</dbReference>
<keyword evidence="3" id="KW-0677">Repeat</keyword>
<keyword evidence="10" id="KW-1185">Reference proteome</keyword>
<comment type="subcellular location">
    <subcellularLocation>
        <location evidence="4">Endoplasmic reticulum membrane</location>
    </subcellularLocation>
</comment>
<dbReference type="InterPro" id="IPR012908">
    <property type="entry name" value="PGAP1-ab_dom-like"/>
</dbReference>
<dbReference type="SUPFAM" id="SSF52540">
    <property type="entry name" value="P-loop containing nucleoside triphosphate hydrolases"/>
    <property type="match status" value="1"/>
</dbReference>
<dbReference type="InterPro" id="IPR027417">
    <property type="entry name" value="P-loop_NTPase"/>
</dbReference>